<comment type="subunit">
    <text evidence="10">Tetramer of two alpha and two beta subunits.</text>
</comment>
<dbReference type="InterPro" id="IPR015944">
    <property type="entry name" value="Gly-tRNA-synth_bsu"/>
</dbReference>
<dbReference type="Pfam" id="PF02092">
    <property type="entry name" value="tRNA_synt_2f"/>
    <property type="match status" value="1"/>
</dbReference>
<keyword evidence="7 10" id="KW-0648">Protein biosynthesis</keyword>
<evidence type="ECO:0000256" key="3">
    <source>
        <dbReference type="ARBA" id="ARBA00022490"/>
    </source>
</evidence>
<dbReference type="InterPro" id="IPR008909">
    <property type="entry name" value="DALR_anticod-bd"/>
</dbReference>
<protein>
    <recommendedName>
        <fullName evidence="10">Glycine--tRNA ligase beta subunit</fullName>
        <ecNumber evidence="10">6.1.1.14</ecNumber>
    </recommendedName>
    <alternativeName>
        <fullName evidence="10">Glycyl-tRNA synthetase beta subunit</fullName>
        <shortName evidence="10">GlyRS</shortName>
    </alternativeName>
</protein>
<keyword evidence="3 10" id="KW-0963">Cytoplasm</keyword>
<dbReference type="SUPFAM" id="SSF109604">
    <property type="entry name" value="HD-domain/PDEase-like"/>
    <property type="match status" value="1"/>
</dbReference>
<keyword evidence="4 10" id="KW-0436">Ligase</keyword>
<evidence type="ECO:0000256" key="1">
    <source>
        <dbReference type="ARBA" id="ARBA00004496"/>
    </source>
</evidence>
<keyword evidence="5 10" id="KW-0547">Nucleotide-binding</keyword>
<dbReference type="Gene3D" id="1.10.3210.10">
    <property type="entry name" value="Hypothetical protein af1432"/>
    <property type="match status" value="1"/>
</dbReference>
<evidence type="ECO:0000256" key="2">
    <source>
        <dbReference type="ARBA" id="ARBA00008226"/>
    </source>
</evidence>
<evidence type="ECO:0000256" key="8">
    <source>
        <dbReference type="ARBA" id="ARBA00023146"/>
    </source>
</evidence>
<dbReference type="SUPFAM" id="SSF47323">
    <property type="entry name" value="Anticodon-binding domain of a subclass of class I aminoacyl-tRNA synthetases"/>
    <property type="match status" value="1"/>
</dbReference>
<evidence type="ECO:0000259" key="11">
    <source>
        <dbReference type="Pfam" id="PF05746"/>
    </source>
</evidence>
<gene>
    <name evidence="10" type="primary">glyS</name>
    <name evidence="12" type="ORF">J2Z82_000492</name>
</gene>
<dbReference type="PRINTS" id="PR01045">
    <property type="entry name" value="TRNASYNTHGB"/>
</dbReference>
<evidence type="ECO:0000256" key="7">
    <source>
        <dbReference type="ARBA" id="ARBA00022917"/>
    </source>
</evidence>
<dbReference type="HAMAP" id="MF_00255">
    <property type="entry name" value="Gly_tRNA_synth_beta"/>
    <property type="match status" value="1"/>
</dbReference>
<dbReference type="RefSeq" id="WP_209479195.1">
    <property type="nucleotide sequence ID" value="NZ_JAGGKK010000002.1"/>
</dbReference>
<comment type="catalytic activity">
    <reaction evidence="9 10">
        <text>tRNA(Gly) + glycine + ATP = glycyl-tRNA(Gly) + AMP + diphosphate</text>
        <dbReference type="Rhea" id="RHEA:16013"/>
        <dbReference type="Rhea" id="RHEA-COMP:9664"/>
        <dbReference type="Rhea" id="RHEA-COMP:9683"/>
        <dbReference type="ChEBI" id="CHEBI:30616"/>
        <dbReference type="ChEBI" id="CHEBI:33019"/>
        <dbReference type="ChEBI" id="CHEBI:57305"/>
        <dbReference type="ChEBI" id="CHEBI:78442"/>
        <dbReference type="ChEBI" id="CHEBI:78522"/>
        <dbReference type="ChEBI" id="CHEBI:456215"/>
        <dbReference type="EC" id="6.1.1.14"/>
    </reaction>
</comment>
<name>A0ABS4H9I9_9BACI</name>
<dbReference type="PANTHER" id="PTHR30075">
    <property type="entry name" value="GLYCYL-TRNA SYNTHETASE"/>
    <property type="match status" value="1"/>
</dbReference>
<keyword evidence="6 10" id="KW-0067">ATP-binding</keyword>
<dbReference type="PROSITE" id="PS50861">
    <property type="entry name" value="AA_TRNA_LIGASE_II_GLYAB"/>
    <property type="match status" value="1"/>
</dbReference>
<dbReference type="Proteomes" id="UP001519328">
    <property type="component" value="Unassembled WGS sequence"/>
</dbReference>
<accession>A0ABS4H9I9</accession>
<reference evidence="12 13" key="1">
    <citation type="submission" date="2021-03" db="EMBL/GenBank/DDBJ databases">
        <title>Genomic Encyclopedia of Type Strains, Phase IV (KMG-IV): sequencing the most valuable type-strain genomes for metagenomic binning, comparative biology and taxonomic classification.</title>
        <authorList>
            <person name="Goeker M."/>
        </authorList>
    </citation>
    <scope>NUCLEOTIDE SEQUENCE [LARGE SCALE GENOMIC DNA]</scope>
    <source>
        <strain evidence="12 13">DSM 21085</strain>
    </source>
</reference>
<evidence type="ECO:0000313" key="13">
    <source>
        <dbReference type="Proteomes" id="UP001519328"/>
    </source>
</evidence>
<comment type="caution">
    <text evidence="12">The sequence shown here is derived from an EMBL/GenBank/DDBJ whole genome shotgun (WGS) entry which is preliminary data.</text>
</comment>
<evidence type="ECO:0000256" key="6">
    <source>
        <dbReference type="ARBA" id="ARBA00022840"/>
    </source>
</evidence>
<dbReference type="Gene3D" id="1.10.730.10">
    <property type="entry name" value="Isoleucyl-tRNA Synthetase, Domain 1"/>
    <property type="match status" value="1"/>
</dbReference>
<feature type="domain" description="DALR anticodon binding" evidence="11">
    <location>
        <begin position="582"/>
        <end position="677"/>
    </location>
</feature>
<evidence type="ECO:0000313" key="12">
    <source>
        <dbReference type="EMBL" id="MBP1947566.1"/>
    </source>
</evidence>
<dbReference type="EC" id="6.1.1.14" evidence="10"/>
<dbReference type="GO" id="GO:0004820">
    <property type="term" value="F:glycine-tRNA ligase activity"/>
    <property type="evidence" value="ECO:0007669"/>
    <property type="project" value="UniProtKB-EC"/>
</dbReference>
<organism evidence="12 13">
    <name type="scientific">Virgibacillus litoralis</name>
    <dbReference type="NCBI Taxonomy" id="578221"/>
    <lineage>
        <taxon>Bacteria</taxon>
        <taxon>Bacillati</taxon>
        <taxon>Bacillota</taxon>
        <taxon>Bacilli</taxon>
        <taxon>Bacillales</taxon>
        <taxon>Bacillaceae</taxon>
        <taxon>Virgibacillus</taxon>
    </lineage>
</organism>
<dbReference type="NCBIfam" id="TIGR00211">
    <property type="entry name" value="glyS"/>
    <property type="match status" value="1"/>
</dbReference>
<keyword evidence="13" id="KW-1185">Reference proteome</keyword>
<sequence>MAKDVLFEIGLEELPARFIDKAESQLISKTKDWLDELRISYDSITSFSTPRRLAVLIKDVAEMQTSLEEEVKGPAVTIAKDDEGSWTKAAIGFTKGQGKTVEDIYTKDIKGTTYIFVKKQIIGKDTFDLLPTFKGIIESLQFPKNMRWAEQSLRYARPIRWIAALYEDQVIPFEIADVRTSNFTFGHRFLGSKIILKSPSDYQFELKDNYVISDPNEREHLITEGIKQIEKEYGFQIPIDNSLLNEVRNLVEYPTVFIGSYEESFLKLPSDVLIISMKEHQRYFPVKSKSGELLSYFVGVRNGDSKALKTVIKGNEKVLHARLSDAQFFFEEDQKHSINYYLEKLERVVFQEKLGTISDKVSRVVKITEQLAKQLNLDEETKEKAVRAAEICKFDLPTNMVNEFTELQGIIGQTYALNFGEAKEVAKAVADHYLPVHADDRLPETIEGAIVSIADKLDTIVGCISVGLIPTGSQDPYGLRRQSVGILKILKENKWNVTVESLLDLTQNLFYNQAIEQNNINKLRNELEQFFGLRATYILKEVKAEQDIIQSVLHQEIGVIAYTLAKANTLSRKRSDHDFKSIQEALVRVINLSKKTNQTTINPDLFETPSEKELYQVYLEVKDSYIDSNSNQQAEDALLHLGKLAGPIHNFFEHNMVMADDEKIRNNRLSLLNLIATLTYDYADLSLIEWKQQF</sequence>
<dbReference type="InterPro" id="IPR009080">
    <property type="entry name" value="tRNAsynth_Ia_anticodon-bd"/>
</dbReference>
<dbReference type="Pfam" id="PF05746">
    <property type="entry name" value="DALR_1"/>
    <property type="match status" value="1"/>
</dbReference>
<dbReference type="InterPro" id="IPR006194">
    <property type="entry name" value="Gly-tRNA-synth_heterodimer"/>
</dbReference>
<evidence type="ECO:0000256" key="10">
    <source>
        <dbReference type="HAMAP-Rule" id="MF_00255"/>
    </source>
</evidence>
<evidence type="ECO:0000256" key="5">
    <source>
        <dbReference type="ARBA" id="ARBA00022741"/>
    </source>
</evidence>
<evidence type="ECO:0000256" key="9">
    <source>
        <dbReference type="ARBA" id="ARBA00047937"/>
    </source>
</evidence>
<comment type="subcellular location">
    <subcellularLocation>
        <location evidence="1 10">Cytoplasm</location>
    </subcellularLocation>
</comment>
<proteinExistence type="inferred from homology"/>
<comment type="similarity">
    <text evidence="2 10">Belongs to the class-II aminoacyl-tRNA synthetase family.</text>
</comment>
<keyword evidence="8 10" id="KW-0030">Aminoacyl-tRNA synthetase</keyword>
<dbReference type="PANTHER" id="PTHR30075:SF2">
    <property type="entry name" value="GLYCINE--TRNA LIGASE, CHLOROPLASTIC_MITOCHONDRIAL 2"/>
    <property type="match status" value="1"/>
</dbReference>
<dbReference type="EMBL" id="JAGGKK010000002">
    <property type="protein sequence ID" value="MBP1947566.1"/>
    <property type="molecule type" value="Genomic_DNA"/>
</dbReference>
<evidence type="ECO:0000256" key="4">
    <source>
        <dbReference type="ARBA" id="ARBA00022598"/>
    </source>
</evidence>